<dbReference type="GO" id="GO:0045333">
    <property type="term" value="P:cellular respiration"/>
    <property type="evidence" value="ECO:0007669"/>
    <property type="project" value="UniProtKB-ARBA"/>
</dbReference>
<evidence type="ECO:0000259" key="2">
    <source>
        <dbReference type="Pfam" id="PF01558"/>
    </source>
</evidence>
<dbReference type="EMBL" id="FMSH01000351">
    <property type="protein sequence ID" value="SCU82394.1"/>
    <property type="molecule type" value="Genomic_DNA"/>
</dbReference>
<accession>A0A1K0IKC5</accession>
<dbReference type="InterPro" id="IPR002880">
    <property type="entry name" value="Pyrv_Fd/Flavodoxin_OxRdtase_N"/>
</dbReference>
<protein>
    <submittedName>
        <fullName evidence="5">MFS transporter</fullName>
        <ecNumber evidence="5">1.2.7.8</ecNumber>
    </submittedName>
</protein>
<dbReference type="SUPFAM" id="SSF53323">
    <property type="entry name" value="Pyruvate-ferredoxin oxidoreductase, PFOR, domain III"/>
    <property type="match status" value="1"/>
</dbReference>
<dbReference type="InterPro" id="IPR019752">
    <property type="entry name" value="Pyrv/ketoisovalerate_OxRed_cat"/>
</dbReference>
<reference evidence="5" key="1">
    <citation type="submission" date="2016-09" db="EMBL/GenBank/DDBJ databases">
        <authorList>
            <person name="Capua I."/>
            <person name="De Benedictis P."/>
            <person name="Joannis T."/>
            <person name="Lombin L.H."/>
            <person name="Cattoli G."/>
        </authorList>
    </citation>
    <scope>NUCLEOTIDE SEQUENCE</scope>
    <source>
        <strain evidence="5">B9</strain>
    </source>
</reference>
<dbReference type="Gene3D" id="3.40.50.970">
    <property type="match status" value="2"/>
</dbReference>
<keyword evidence="1 5" id="KW-0560">Oxidoreductase</keyword>
<dbReference type="NCBIfam" id="NF009588">
    <property type="entry name" value="PRK13029.1"/>
    <property type="match status" value="1"/>
</dbReference>
<dbReference type="InterPro" id="IPR029061">
    <property type="entry name" value="THDP-binding"/>
</dbReference>
<dbReference type="GO" id="GO:0044281">
    <property type="term" value="P:small molecule metabolic process"/>
    <property type="evidence" value="ECO:0007669"/>
    <property type="project" value="UniProtKB-ARBA"/>
</dbReference>
<evidence type="ECO:0000313" key="5">
    <source>
        <dbReference type="EMBL" id="SCU82394.1"/>
    </source>
</evidence>
<evidence type="ECO:0000256" key="1">
    <source>
        <dbReference type="ARBA" id="ARBA00023002"/>
    </source>
</evidence>
<proteinExistence type="predicted"/>
<organism evidence="5">
    <name type="scientific">Cupriavidus necator</name>
    <name type="common">Alcaligenes eutrophus</name>
    <name type="synonym">Ralstonia eutropha</name>
    <dbReference type="NCBI Taxonomy" id="106590"/>
    <lineage>
        <taxon>Bacteria</taxon>
        <taxon>Pseudomonadati</taxon>
        <taxon>Pseudomonadota</taxon>
        <taxon>Betaproteobacteria</taxon>
        <taxon>Burkholderiales</taxon>
        <taxon>Burkholderiaceae</taxon>
        <taxon>Cupriavidus</taxon>
    </lineage>
</organism>
<dbReference type="Pfam" id="PF01558">
    <property type="entry name" value="POR"/>
    <property type="match status" value="1"/>
</dbReference>
<dbReference type="EC" id="1.2.7.8" evidence="5"/>
<dbReference type="InterPro" id="IPR046667">
    <property type="entry name" value="DUF6537"/>
</dbReference>
<dbReference type="NCBIfam" id="NF009589">
    <property type="entry name" value="PRK13030.1"/>
    <property type="match status" value="1"/>
</dbReference>
<evidence type="ECO:0000259" key="4">
    <source>
        <dbReference type="Pfam" id="PF20169"/>
    </source>
</evidence>
<dbReference type="PANTHER" id="PTHR48084">
    <property type="entry name" value="2-OXOGLUTARATE OXIDOREDUCTASE SUBUNIT KORB-RELATED"/>
    <property type="match status" value="1"/>
</dbReference>
<dbReference type="PANTHER" id="PTHR48084:SF3">
    <property type="entry name" value="SUBUNIT OF PYRUVATE:FLAVODOXIN OXIDOREDUCTASE"/>
    <property type="match status" value="1"/>
</dbReference>
<dbReference type="InterPro" id="IPR011766">
    <property type="entry name" value="TPP_enzyme_TPP-bd"/>
</dbReference>
<dbReference type="InterPro" id="IPR051457">
    <property type="entry name" value="2-oxoacid:Fd_oxidoreductase"/>
</dbReference>
<dbReference type="GO" id="GO:0030976">
    <property type="term" value="F:thiamine pyrophosphate binding"/>
    <property type="evidence" value="ECO:0007669"/>
    <property type="project" value="InterPro"/>
</dbReference>
<dbReference type="GO" id="GO:0043805">
    <property type="term" value="F:indolepyruvate ferredoxin oxidoreductase activity"/>
    <property type="evidence" value="ECO:0007669"/>
    <property type="project" value="UniProtKB-EC"/>
</dbReference>
<dbReference type="CDD" id="cd07034">
    <property type="entry name" value="TPP_PYR_PFOR_IOR-alpha_like"/>
    <property type="match status" value="1"/>
</dbReference>
<evidence type="ECO:0000259" key="3">
    <source>
        <dbReference type="Pfam" id="PF02775"/>
    </source>
</evidence>
<dbReference type="RefSeq" id="WP_340527402.1">
    <property type="nucleotide sequence ID" value="NZ_FMSH01000351.1"/>
</dbReference>
<feature type="domain" description="DUF6537" evidence="4">
    <location>
        <begin position="947"/>
        <end position="1146"/>
    </location>
</feature>
<feature type="domain" description="Thiamine pyrophosphate enzyme TPP-binding" evidence="3">
    <location>
        <begin position="456"/>
        <end position="543"/>
    </location>
</feature>
<dbReference type="Pfam" id="PF02775">
    <property type="entry name" value="TPP_enzyme_C"/>
    <property type="match status" value="1"/>
</dbReference>
<sequence>MVNQATLPSASGSAAAEQRTFLTGIQALVRLPMIQRELDRARGLSTAGLVSGYRGSPLGAYDQQLWKASKQLAAHDVVFQPGLNEDLAATALWGAQMHRAFGETKADGVFGIWYGKGPGVDRTGDVFRCANMLGTSKLGGVLAVSGDDHAAQSSTFPHQTDGIFHSASIPVLQPGNVREVIELGLAGIAMSRFSGLWVSLKTIAEVVETAATVDLGAWPAFVEPVDFAVPAHGLNWDPGVAWPGQRGELERRLIEERLPAARAWARANRLDRVVVEAPARRLGIITVGKAHQNLMQACRDLGLADADLRAMGVSVYKVAMSWPLETEGACAFAAGHREVLVVEEKRANVEAQLKQALFHRPASDRPVVTGKTDQDGAALLPEISELSAHLVAGVLVRRVLANGIDAPWMQDRLAVLDAAAKKPSAAVIPIRRPYFCSGCPHNTSTRTPDGSISSGGIGCHVMAISQPELKTKVMSHMGGEGAQWVGAAPFSRTAHVFQNLGDGTYQHSGLLAIRAAIAAKTNITYKILYNDVVAMTGGQPAEGVNDPARLTRQLHAEGAGRIVLVTDNPARWQGNKELAPEVEVFHRDQLDAVQRQLREIAGVTAIVYEQTCAAEKRRRRKRKEMPDPDRRLFINHQVCEGCGDCSVQSNCISIEPLETALGRKRTINQSACNKDFSCVKGFCPSFVEVEGVALRKPDKRRLAAMEAELVAKLPAPALPALDEPFNIYITGIGGSGVLTMGALLGAAASFDDLAATVLDFTGMAQKNGAVVSQVRIAMADFQIPASRIGEGKADLLLGADLVVSAAVDSLTRLAPGRTAAVLNLAETPTPDVVSNRDAALPVRLMHDRVRSRCHSASFHAMDAGALAQRIFGDTLPTHTMMLGYAWQQGLVPLSREAIEQAIERNGAAVEMNKSAFNWGRIAAARPDALDAVGQQPLASKPDVDSLDALVDLHRRQLITYQGNDYAKKYLDLIALVRTAETQAKPGNETLTTAVARSAYKLMAYKDEYEVARLYTAPAFRESLQNQFSQADKVSIWLAPPLLSRTDPKTGRPQKRKFGPWIFPVLKAVSGLRGLRGTPLDVFGYTAERRAERRLISEYFHDVRKVCAQLTPQTLQQAVEFVAMPMEIRGFGPVKAQAMEAHAARRAAALAGMTDGADIESGKQQLSSVNAA</sequence>
<gene>
    <name evidence="5" type="ORF">CNECB9_4140017</name>
</gene>
<feature type="domain" description="Pyruvate/ketoisovalerate oxidoreductase catalytic" evidence="2">
    <location>
        <begin position="733"/>
        <end position="919"/>
    </location>
</feature>
<dbReference type="AlphaFoldDB" id="A0A1K0IKC5"/>
<dbReference type="InterPro" id="IPR002869">
    <property type="entry name" value="Pyrv_flavodox_OxRed_cen"/>
</dbReference>
<name>A0A1K0IKC5_CUPNE</name>
<dbReference type="Gene3D" id="3.40.920.10">
    <property type="entry name" value="Pyruvate-ferredoxin oxidoreductase, PFOR, domain III"/>
    <property type="match status" value="1"/>
</dbReference>
<dbReference type="SUPFAM" id="SSF52518">
    <property type="entry name" value="Thiamin diphosphate-binding fold (THDP-binding)"/>
    <property type="match status" value="2"/>
</dbReference>
<dbReference type="Pfam" id="PF20169">
    <property type="entry name" value="DUF6537"/>
    <property type="match status" value="1"/>
</dbReference>